<dbReference type="EMBL" id="FTNU01000022">
    <property type="protein sequence ID" value="SIS06765.1"/>
    <property type="molecule type" value="Genomic_DNA"/>
</dbReference>
<evidence type="ECO:0000256" key="3">
    <source>
        <dbReference type="ARBA" id="ARBA00018111"/>
    </source>
</evidence>
<evidence type="ECO:0000256" key="2">
    <source>
        <dbReference type="ARBA" id="ARBA00009695"/>
    </source>
</evidence>
<comment type="similarity">
    <text evidence="2">Belongs to the RecX family.</text>
</comment>
<feature type="domain" description="RecX third three-helical" evidence="6">
    <location>
        <begin position="236"/>
        <end position="277"/>
    </location>
</feature>
<dbReference type="PANTHER" id="PTHR33602">
    <property type="entry name" value="REGULATORY PROTEIN RECX FAMILY PROTEIN"/>
    <property type="match status" value="1"/>
</dbReference>
<feature type="compositionally biased region" description="Polar residues" evidence="5">
    <location>
        <begin position="59"/>
        <end position="80"/>
    </location>
</feature>
<dbReference type="GO" id="GO:0005737">
    <property type="term" value="C:cytoplasm"/>
    <property type="evidence" value="ECO:0007669"/>
    <property type="project" value="UniProtKB-SubCell"/>
</dbReference>
<evidence type="ECO:0000256" key="4">
    <source>
        <dbReference type="ARBA" id="ARBA00022490"/>
    </source>
</evidence>
<evidence type="ECO:0000259" key="7">
    <source>
        <dbReference type="Pfam" id="PF21982"/>
    </source>
</evidence>
<evidence type="ECO:0000256" key="5">
    <source>
        <dbReference type="SAM" id="MobiDB-lite"/>
    </source>
</evidence>
<feature type="compositionally biased region" description="Low complexity" evidence="5">
    <location>
        <begin position="81"/>
        <end position="94"/>
    </location>
</feature>
<dbReference type="Pfam" id="PF21981">
    <property type="entry name" value="RecX_HTH3"/>
    <property type="match status" value="1"/>
</dbReference>
<dbReference type="Gene3D" id="1.10.10.10">
    <property type="entry name" value="Winged helix-like DNA-binding domain superfamily/Winged helix DNA-binding domain"/>
    <property type="match status" value="2"/>
</dbReference>
<evidence type="ECO:0000313" key="9">
    <source>
        <dbReference type="Proteomes" id="UP000187495"/>
    </source>
</evidence>
<dbReference type="GO" id="GO:0006282">
    <property type="term" value="P:regulation of DNA repair"/>
    <property type="evidence" value="ECO:0007669"/>
    <property type="project" value="InterPro"/>
</dbReference>
<comment type="subcellular location">
    <subcellularLocation>
        <location evidence="1">Cytoplasm</location>
    </subcellularLocation>
</comment>
<dbReference type="InterPro" id="IPR036388">
    <property type="entry name" value="WH-like_DNA-bd_sf"/>
</dbReference>
<protein>
    <recommendedName>
        <fullName evidence="3">Regulatory protein RecX</fullName>
    </recommendedName>
</protein>
<proteinExistence type="inferred from homology"/>
<feature type="compositionally biased region" description="Polar residues" evidence="5">
    <location>
        <begin position="38"/>
        <end position="48"/>
    </location>
</feature>
<feature type="region of interest" description="Disordered" evidence="5">
    <location>
        <begin position="37"/>
        <end position="94"/>
    </location>
</feature>
<dbReference type="InterPro" id="IPR003783">
    <property type="entry name" value="Regulatory_RecX"/>
</dbReference>
<feature type="domain" description="RecX first three-helical" evidence="7">
    <location>
        <begin position="124"/>
        <end position="155"/>
    </location>
</feature>
<keyword evidence="4" id="KW-0963">Cytoplasm</keyword>
<reference evidence="9" key="1">
    <citation type="submission" date="2017-01" db="EMBL/GenBank/DDBJ databases">
        <authorList>
            <person name="Varghese N."/>
            <person name="Submissions S."/>
        </authorList>
    </citation>
    <scope>NUCLEOTIDE SEQUENCE [LARGE SCALE GENOMIC DNA]</scope>
    <source>
        <strain evidence="9">DSM 21768</strain>
    </source>
</reference>
<evidence type="ECO:0000256" key="1">
    <source>
        <dbReference type="ARBA" id="ARBA00004496"/>
    </source>
</evidence>
<keyword evidence="9" id="KW-1185">Reference proteome</keyword>
<sequence length="287" mass="32212">MTIKTLSEILVEMGETPVSADHAQSAVLDEHNFAKLTKSPSTAHNFPNNPKPKKHHQQNRQATSHTKQTANKSADTTNKKPATAHQQTAATPPTSEKLATILESVAKEPLAQTDRANNYLRWLAFYYLSRRELSQHQLRQKLLAKGCDPEAVEALLIEFADKGYQSDKRCAAMIVRESIRKGRGRRHITQLLKTAQLHPSETTASELDRLIADATIDAVADNAMTGTPSKPNWLRLAVEARSKKYGESIPLTAKDKAKQLRFLQYRGFELDVCFEALKYRPEDLLDE</sequence>
<dbReference type="Pfam" id="PF21982">
    <property type="entry name" value="RecX_HTH1"/>
    <property type="match status" value="1"/>
</dbReference>
<dbReference type="RefSeq" id="WP_227516593.1">
    <property type="nucleotide sequence ID" value="NZ_FTNU01000022.1"/>
</dbReference>
<dbReference type="InterPro" id="IPR053925">
    <property type="entry name" value="RecX_HTH_3rd"/>
</dbReference>
<accession>A0A1N7G2K2</accession>
<evidence type="ECO:0000313" key="8">
    <source>
        <dbReference type="EMBL" id="SIS06765.1"/>
    </source>
</evidence>
<dbReference type="STRING" id="34061.B0189_07390"/>
<gene>
    <name evidence="8" type="ORF">SAMN02745664_12210</name>
</gene>
<evidence type="ECO:0000259" key="6">
    <source>
        <dbReference type="Pfam" id="PF21981"/>
    </source>
</evidence>
<name>A0A1N7G2K2_9GAMM</name>
<dbReference type="InterPro" id="IPR053926">
    <property type="entry name" value="RecX_HTH_1st"/>
</dbReference>
<organism evidence="8 9">
    <name type="scientific">Moraxella cuniculi DSM 21768</name>
    <dbReference type="NCBI Taxonomy" id="1122245"/>
    <lineage>
        <taxon>Bacteria</taxon>
        <taxon>Pseudomonadati</taxon>
        <taxon>Pseudomonadota</taxon>
        <taxon>Gammaproteobacteria</taxon>
        <taxon>Moraxellales</taxon>
        <taxon>Moraxellaceae</taxon>
        <taxon>Moraxella</taxon>
    </lineage>
</organism>
<dbReference type="PANTHER" id="PTHR33602:SF1">
    <property type="entry name" value="REGULATORY PROTEIN RECX FAMILY PROTEIN"/>
    <property type="match status" value="1"/>
</dbReference>
<dbReference type="AlphaFoldDB" id="A0A1N7G2K2"/>
<dbReference type="Proteomes" id="UP000187495">
    <property type="component" value="Unassembled WGS sequence"/>
</dbReference>